<dbReference type="Gene3D" id="1.10.8.430">
    <property type="entry name" value="Helical domain of apoptotic protease-activating factors"/>
    <property type="match status" value="1"/>
</dbReference>
<reference evidence="7" key="1">
    <citation type="journal article" date="2023" name="Science">
        <title>Elucidation of the pathway for biosynthesis of saponin adjuvants from the soapbark tree.</title>
        <authorList>
            <person name="Reed J."/>
            <person name="Orme A."/>
            <person name="El-Demerdash A."/>
            <person name="Owen C."/>
            <person name="Martin L.B.B."/>
            <person name="Misra R.C."/>
            <person name="Kikuchi S."/>
            <person name="Rejzek M."/>
            <person name="Martin A.C."/>
            <person name="Harkess A."/>
            <person name="Leebens-Mack J."/>
            <person name="Louveau T."/>
            <person name="Stephenson M.J."/>
            <person name="Osbourn A."/>
        </authorList>
    </citation>
    <scope>NUCLEOTIDE SEQUENCE</scope>
    <source>
        <strain evidence="7">S10</strain>
    </source>
</reference>
<dbReference type="AlphaFoldDB" id="A0AAD7LQP3"/>
<dbReference type="GO" id="GO:0006952">
    <property type="term" value="P:defense response"/>
    <property type="evidence" value="ECO:0007669"/>
    <property type="project" value="UniProtKB-KW"/>
</dbReference>
<dbReference type="EMBL" id="JARAOO010000007">
    <property type="protein sequence ID" value="KAJ7962589.1"/>
    <property type="molecule type" value="Genomic_DNA"/>
</dbReference>
<comment type="caution">
    <text evidence="7">The sequence shown here is derived from an EMBL/GenBank/DDBJ whole genome shotgun (WGS) entry which is preliminary data.</text>
</comment>
<keyword evidence="3" id="KW-0611">Plant defense</keyword>
<keyword evidence="4" id="KW-0520">NAD</keyword>
<evidence type="ECO:0000313" key="7">
    <source>
        <dbReference type="EMBL" id="KAJ7962589.1"/>
    </source>
</evidence>
<sequence length="685" mass="77860">MGSLLSCLRTPTTPRLPAPPPLLSSTFPEKYDVFLSFRGEDTRNNFTSHLKAALCRTKIQTFIDDEELDRGDEISPSLLEAIEQSKLSVIIFSKNYSSSRWCLDELEKIVECKNKNGQIVIPIFYHVDPSTVRKQCGNYALFAKHWRLIFQGNMDKLQKWKAALTEATNLSGWNSMNIMSEAQLVEEVVQDILLKLNLMSPSGLDFKDLVGIDKHIEEIESLLQIGSSNIRIVGIWGMGGIGKTTIAGAVFAKLSSQFESCCFVADVQKKVKESTIDSVRDEYLSILLEEKNLRIGIPNIGTTFVNERLRRKEVLVVFDDVGDSSQLKYLLGSGDCCFGPGSRVMVTSRDRTVFVKYADEIYEVQKMNFLKSLQLFSLNAFKQDNPVEEFTELSKRMVFYCGGISLALSVLGSFLYGKSKEEWESSLKKLDETSPKKIQDVLKLSYYGLDDKEQAVFLDIACFFNKHEFMTNLIGLLGDSAIISIRSLTDLCYISIWHDGQMVEMHDLIKEMGREIVCQESIEPGKRSRLWRPKDVCQILKNNTGTDAVECISLDMSKIKELHLSATAFAKMLNLRLLKFYDYDFCNDNGSYSSKVHISEGLEIVSDRLRLFEWHGYPWRSLPLHLSMENLVELNLRFSHLEQLWDGVQQTKGVSSSNINEYRCIRLAHDGNRGSFPINHKPPLN</sequence>
<dbReference type="PANTHER" id="PTHR11017">
    <property type="entry name" value="LEUCINE-RICH REPEAT-CONTAINING PROTEIN"/>
    <property type="match status" value="1"/>
</dbReference>
<dbReference type="InterPro" id="IPR058192">
    <property type="entry name" value="WHD_ROQ1-like"/>
</dbReference>
<dbReference type="InterPro" id="IPR044974">
    <property type="entry name" value="Disease_R_plants"/>
</dbReference>
<dbReference type="Gene3D" id="3.40.50.300">
    <property type="entry name" value="P-loop containing nucleotide triphosphate hydrolases"/>
    <property type="match status" value="1"/>
</dbReference>
<dbReference type="InterPro" id="IPR000157">
    <property type="entry name" value="TIR_dom"/>
</dbReference>
<dbReference type="Pfam" id="PF01582">
    <property type="entry name" value="TIR"/>
    <property type="match status" value="1"/>
</dbReference>
<dbReference type="GO" id="GO:0007165">
    <property type="term" value="P:signal transduction"/>
    <property type="evidence" value="ECO:0007669"/>
    <property type="project" value="InterPro"/>
</dbReference>
<dbReference type="SMART" id="SM00255">
    <property type="entry name" value="TIR"/>
    <property type="match status" value="1"/>
</dbReference>
<keyword evidence="8" id="KW-1185">Reference proteome</keyword>
<dbReference type="Gene3D" id="3.40.50.10140">
    <property type="entry name" value="Toll/interleukin-1 receptor homology (TIR) domain"/>
    <property type="match status" value="1"/>
</dbReference>
<dbReference type="SUPFAM" id="SSF52540">
    <property type="entry name" value="P-loop containing nucleoside triphosphate hydrolases"/>
    <property type="match status" value="1"/>
</dbReference>
<dbReference type="Pfam" id="PF00931">
    <property type="entry name" value="NB-ARC"/>
    <property type="match status" value="1"/>
</dbReference>
<dbReference type="GO" id="GO:0043531">
    <property type="term" value="F:ADP binding"/>
    <property type="evidence" value="ECO:0007669"/>
    <property type="project" value="InterPro"/>
</dbReference>
<proteinExistence type="predicted"/>
<dbReference type="Proteomes" id="UP001163823">
    <property type="component" value="Chromosome 7"/>
</dbReference>
<evidence type="ECO:0000256" key="3">
    <source>
        <dbReference type="ARBA" id="ARBA00022821"/>
    </source>
</evidence>
<dbReference type="InterPro" id="IPR002182">
    <property type="entry name" value="NB-ARC"/>
</dbReference>
<dbReference type="PROSITE" id="PS50104">
    <property type="entry name" value="TIR"/>
    <property type="match status" value="1"/>
</dbReference>
<feature type="compositionally biased region" description="Low complexity" evidence="5">
    <location>
        <begin position="1"/>
        <end position="13"/>
    </location>
</feature>
<protein>
    <submittedName>
        <fullName evidence="7">Disease resistance protein (TIR-NBS-LRR class)</fullName>
    </submittedName>
</protein>
<dbReference type="FunFam" id="3.40.50.10140:FF:000007">
    <property type="entry name" value="Disease resistance protein (TIR-NBS-LRR class)"/>
    <property type="match status" value="1"/>
</dbReference>
<dbReference type="InterPro" id="IPR036390">
    <property type="entry name" value="WH_DNA-bd_sf"/>
</dbReference>
<evidence type="ECO:0000256" key="2">
    <source>
        <dbReference type="ARBA" id="ARBA00022737"/>
    </source>
</evidence>
<accession>A0AAD7LQP3</accession>
<name>A0AAD7LQP3_QUISA</name>
<dbReference type="InterPro" id="IPR035897">
    <property type="entry name" value="Toll_tir_struct_dom_sf"/>
</dbReference>
<dbReference type="SUPFAM" id="SSF52200">
    <property type="entry name" value="Toll/Interleukin receptor TIR domain"/>
    <property type="match status" value="1"/>
</dbReference>
<evidence type="ECO:0000313" key="8">
    <source>
        <dbReference type="Proteomes" id="UP001163823"/>
    </source>
</evidence>
<evidence type="ECO:0000256" key="4">
    <source>
        <dbReference type="ARBA" id="ARBA00023027"/>
    </source>
</evidence>
<dbReference type="KEGG" id="qsa:O6P43_017792"/>
<gene>
    <name evidence="7" type="ORF">O6P43_017792</name>
</gene>
<dbReference type="InterPro" id="IPR042197">
    <property type="entry name" value="Apaf_helical"/>
</dbReference>
<dbReference type="InterPro" id="IPR027417">
    <property type="entry name" value="P-loop_NTPase"/>
</dbReference>
<evidence type="ECO:0000256" key="1">
    <source>
        <dbReference type="ARBA" id="ARBA00022614"/>
    </source>
</evidence>
<evidence type="ECO:0000256" key="5">
    <source>
        <dbReference type="SAM" id="MobiDB-lite"/>
    </source>
</evidence>
<dbReference type="PRINTS" id="PR00364">
    <property type="entry name" value="DISEASERSIST"/>
</dbReference>
<dbReference type="InterPro" id="IPR011713">
    <property type="entry name" value="Leu-rich_rpt_3"/>
</dbReference>
<dbReference type="Pfam" id="PF07725">
    <property type="entry name" value="LRR_3"/>
    <property type="match status" value="1"/>
</dbReference>
<organism evidence="7 8">
    <name type="scientific">Quillaja saponaria</name>
    <name type="common">Soap bark tree</name>
    <dbReference type="NCBI Taxonomy" id="32244"/>
    <lineage>
        <taxon>Eukaryota</taxon>
        <taxon>Viridiplantae</taxon>
        <taxon>Streptophyta</taxon>
        <taxon>Embryophyta</taxon>
        <taxon>Tracheophyta</taxon>
        <taxon>Spermatophyta</taxon>
        <taxon>Magnoliopsida</taxon>
        <taxon>eudicotyledons</taxon>
        <taxon>Gunneridae</taxon>
        <taxon>Pentapetalae</taxon>
        <taxon>rosids</taxon>
        <taxon>fabids</taxon>
        <taxon>Fabales</taxon>
        <taxon>Quillajaceae</taxon>
        <taxon>Quillaja</taxon>
    </lineage>
</organism>
<keyword evidence="1" id="KW-0433">Leucine-rich repeat</keyword>
<feature type="region of interest" description="Disordered" evidence="5">
    <location>
        <begin position="1"/>
        <end position="21"/>
    </location>
</feature>
<feature type="domain" description="TIR" evidence="6">
    <location>
        <begin position="29"/>
        <end position="196"/>
    </location>
</feature>
<dbReference type="PANTHER" id="PTHR11017:SF479">
    <property type="entry name" value="DISEASE RESISTANCE PROTEIN (TIR-NBS-LRR CLASS) FAMILY"/>
    <property type="match status" value="1"/>
</dbReference>
<dbReference type="Pfam" id="PF23282">
    <property type="entry name" value="WHD_ROQ1"/>
    <property type="match status" value="1"/>
</dbReference>
<keyword evidence="2" id="KW-0677">Repeat</keyword>
<evidence type="ECO:0000259" key="6">
    <source>
        <dbReference type="PROSITE" id="PS50104"/>
    </source>
</evidence>
<dbReference type="SUPFAM" id="SSF46785">
    <property type="entry name" value="Winged helix' DNA-binding domain"/>
    <property type="match status" value="1"/>
</dbReference>